<dbReference type="PANTHER" id="PTHR34219">
    <property type="entry name" value="IRON-REGULATED INNER MEMBRANE PROTEIN-RELATED"/>
    <property type="match status" value="1"/>
</dbReference>
<organism evidence="2 3">
    <name type="scientific">Brevundimonas pondensis</name>
    <dbReference type="NCBI Taxonomy" id="2774189"/>
    <lineage>
        <taxon>Bacteria</taxon>
        <taxon>Pseudomonadati</taxon>
        <taxon>Pseudomonadota</taxon>
        <taxon>Alphaproteobacteria</taxon>
        <taxon>Caulobacterales</taxon>
        <taxon>Caulobacteraceae</taxon>
        <taxon>Brevundimonas</taxon>
    </lineage>
</organism>
<keyword evidence="1" id="KW-0812">Transmembrane</keyword>
<feature type="transmembrane region" description="Helical" evidence="1">
    <location>
        <begin position="12"/>
        <end position="34"/>
    </location>
</feature>
<keyword evidence="1" id="KW-1133">Transmembrane helix</keyword>
<keyword evidence="3" id="KW-1185">Reference proteome</keyword>
<dbReference type="Pfam" id="PF03929">
    <property type="entry name" value="PepSY_TM"/>
    <property type="match status" value="1"/>
</dbReference>
<evidence type="ECO:0000313" key="3">
    <source>
        <dbReference type="Proteomes" id="UP000663942"/>
    </source>
</evidence>
<protein>
    <submittedName>
        <fullName evidence="2">PepSY domain-containing protein</fullName>
    </submittedName>
</protein>
<dbReference type="EMBL" id="CP062006">
    <property type="protein sequence ID" value="QTC88556.1"/>
    <property type="molecule type" value="Genomic_DNA"/>
</dbReference>
<sequence length="367" mass="39567">MNWRALFWRLHRWVGLACAAVFLVVALTGTALLIEPQINLKGAVRLDDPATSLAGVETALGRLAVDYPHHQPGLILPGSTSQRSWQVGLRPASGEGPALSAEFDPGSGRVLRVDKAETSLRDVLLKLHNSLFLGVTGKLVVLAMALGVICLTITGVAMMRRRWKALTSSPLAPPLRARSLHHWTGLVGGLFIVLWASTGFMLLVYKSLPEFGVGSTVKARSAPASEAAPETQAVQPTAPQASLSQMVEAALALHPGGEVQALSRSPHGVMVIVLNRDAAPWRKSTTVAFDAAGAHVPAREPPGFMKVMIAAKALHTGLWERSWLHAVYVLFSLTPIAVVVTGPWLWLRRRRPARNKAERSTRRIPSA</sequence>
<evidence type="ECO:0000313" key="2">
    <source>
        <dbReference type="EMBL" id="QTC88556.1"/>
    </source>
</evidence>
<feature type="transmembrane region" description="Helical" evidence="1">
    <location>
        <begin position="139"/>
        <end position="159"/>
    </location>
</feature>
<dbReference type="Proteomes" id="UP000663942">
    <property type="component" value="Chromosome"/>
</dbReference>
<dbReference type="InterPro" id="IPR005625">
    <property type="entry name" value="PepSY-ass_TM"/>
</dbReference>
<reference evidence="2 3" key="1">
    <citation type="submission" date="2020-09" db="EMBL/GenBank/DDBJ databases">
        <title>Brevundimonas sp. LVF1 isolated from an oligotrophic pond in Goettingen, Germany.</title>
        <authorList>
            <person name="Friedrich I."/>
            <person name="Klassen A."/>
            <person name="Neubauer H."/>
            <person name="Schneider D."/>
            <person name="Hertel R."/>
            <person name="Daniel R."/>
        </authorList>
    </citation>
    <scope>NUCLEOTIDE SEQUENCE [LARGE SCALE GENOMIC DNA]</scope>
    <source>
        <strain evidence="2 3">LVF1</strain>
    </source>
</reference>
<name>A0ABX7SLI5_9CAUL</name>
<proteinExistence type="predicted"/>
<dbReference type="RefSeq" id="WP_207825911.1">
    <property type="nucleotide sequence ID" value="NZ_CP062006.1"/>
</dbReference>
<feature type="transmembrane region" description="Helical" evidence="1">
    <location>
        <begin position="180"/>
        <end position="205"/>
    </location>
</feature>
<accession>A0ABX7SLI5</accession>
<feature type="transmembrane region" description="Helical" evidence="1">
    <location>
        <begin position="326"/>
        <end position="347"/>
    </location>
</feature>
<evidence type="ECO:0000256" key="1">
    <source>
        <dbReference type="SAM" id="Phobius"/>
    </source>
</evidence>
<keyword evidence="1" id="KW-0472">Membrane</keyword>
<gene>
    <name evidence="2" type="ORF">IFE19_04025</name>
</gene>